<evidence type="ECO:0000256" key="3">
    <source>
        <dbReference type="ARBA" id="ARBA00023163"/>
    </source>
</evidence>
<dbReference type="InterPro" id="IPR013196">
    <property type="entry name" value="HTH_11"/>
</dbReference>
<dbReference type="AlphaFoldDB" id="A0A9X2GBN0"/>
<evidence type="ECO:0000256" key="2">
    <source>
        <dbReference type="ARBA" id="ARBA00023125"/>
    </source>
</evidence>
<proteinExistence type="predicted"/>
<dbReference type="InterPro" id="IPR018356">
    <property type="entry name" value="Tscrpt_reg_HTH_DeoR_CS"/>
</dbReference>
<evidence type="ECO:0000313" key="6">
    <source>
        <dbReference type="Proteomes" id="UP001139493"/>
    </source>
</evidence>
<dbReference type="PROSITE" id="PS00894">
    <property type="entry name" value="HTH_DEOR_1"/>
    <property type="match status" value="1"/>
</dbReference>
<keyword evidence="1" id="KW-0805">Transcription regulation</keyword>
<dbReference type="InterPro" id="IPR026881">
    <property type="entry name" value="WYL_dom"/>
</dbReference>
<feature type="domain" description="HTH deoR-type" evidence="4">
    <location>
        <begin position="4"/>
        <end position="72"/>
    </location>
</feature>
<dbReference type="PANTHER" id="PTHR34580:SF3">
    <property type="entry name" value="PROTEIN PAFB"/>
    <property type="match status" value="1"/>
</dbReference>
<dbReference type="PROSITE" id="PS51000">
    <property type="entry name" value="HTH_DEOR_2"/>
    <property type="match status" value="1"/>
</dbReference>
<keyword evidence="3" id="KW-0804">Transcription</keyword>
<dbReference type="GO" id="GO:0003700">
    <property type="term" value="F:DNA-binding transcription factor activity"/>
    <property type="evidence" value="ECO:0007669"/>
    <property type="project" value="InterPro"/>
</dbReference>
<evidence type="ECO:0000256" key="1">
    <source>
        <dbReference type="ARBA" id="ARBA00023015"/>
    </source>
</evidence>
<evidence type="ECO:0000259" key="4">
    <source>
        <dbReference type="PROSITE" id="PS51000"/>
    </source>
</evidence>
<dbReference type="InterPro" id="IPR036390">
    <property type="entry name" value="WH_DNA-bd_sf"/>
</dbReference>
<sequence length="240" mass="26389">MIHTSSRLLRLLSLLWSRPSWSAEDLARRTDVTQRTVRRDIARLRELGYDVVSEPGRGGGYRLSESRGGPPLVLDDEEVLAVSVALREAAQTRLLGDDQAVLSALLKLRELLPARVASRLGAMDDVVEHVPRVCEETVPADVLAVLAQVCRHSERIVVTEGRGSGTVHEIDPFRLVFTGSRWYLVAREVTTGSWGAFRADLLTDVRSTGRVVRLQDPPDAARLVAETIENGAAAEAAPRR</sequence>
<dbReference type="PANTHER" id="PTHR34580">
    <property type="match status" value="1"/>
</dbReference>
<protein>
    <submittedName>
        <fullName evidence="5">WYL domain-containing protein</fullName>
    </submittedName>
</protein>
<dbReference type="InterPro" id="IPR036388">
    <property type="entry name" value="WH-like_DNA-bd_sf"/>
</dbReference>
<evidence type="ECO:0000313" key="5">
    <source>
        <dbReference type="EMBL" id="MCP2265506.1"/>
    </source>
</evidence>
<dbReference type="Proteomes" id="UP001139493">
    <property type="component" value="Unassembled WGS sequence"/>
</dbReference>
<name>A0A9X2GBN0_9MICO</name>
<dbReference type="Pfam" id="PF08279">
    <property type="entry name" value="HTH_11"/>
    <property type="match status" value="1"/>
</dbReference>
<dbReference type="RefSeq" id="WP_253836698.1">
    <property type="nucleotide sequence ID" value="NZ_JAMTCS010000008.1"/>
</dbReference>
<dbReference type="EMBL" id="JAMTCS010000008">
    <property type="protein sequence ID" value="MCP2265506.1"/>
    <property type="molecule type" value="Genomic_DNA"/>
</dbReference>
<reference evidence="5" key="1">
    <citation type="submission" date="2022-06" db="EMBL/GenBank/DDBJ databases">
        <title>Genomic Encyclopedia of Archaeal and Bacterial Type Strains, Phase II (KMG-II): from individual species to whole genera.</title>
        <authorList>
            <person name="Goeker M."/>
        </authorList>
    </citation>
    <scope>NUCLEOTIDE SEQUENCE</scope>
    <source>
        <strain evidence="5">DSM 26652</strain>
    </source>
</reference>
<gene>
    <name evidence="5" type="ORF">APR03_002862</name>
</gene>
<keyword evidence="2" id="KW-0238">DNA-binding</keyword>
<comment type="caution">
    <text evidence="5">The sequence shown here is derived from an EMBL/GenBank/DDBJ whole genome shotgun (WGS) entry which is preliminary data.</text>
</comment>
<dbReference type="InterPro" id="IPR051534">
    <property type="entry name" value="CBASS_pafABC_assoc_protein"/>
</dbReference>
<dbReference type="InterPro" id="IPR001034">
    <property type="entry name" value="DeoR_HTH"/>
</dbReference>
<dbReference type="Pfam" id="PF13280">
    <property type="entry name" value="WYL"/>
    <property type="match status" value="1"/>
</dbReference>
<keyword evidence="6" id="KW-1185">Reference proteome</keyword>
<organism evidence="5 6">
    <name type="scientific">Promicromonospora thailandica</name>
    <dbReference type="NCBI Taxonomy" id="765201"/>
    <lineage>
        <taxon>Bacteria</taxon>
        <taxon>Bacillati</taxon>
        <taxon>Actinomycetota</taxon>
        <taxon>Actinomycetes</taxon>
        <taxon>Micrococcales</taxon>
        <taxon>Promicromonosporaceae</taxon>
        <taxon>Promicromonospora</taxon>
    </lineage>
</organism>
<dbReference type="SUPFAM" id="SSF46785">
    <property type="entry name" value="Winged helix' DNA-binding domain"/>
    <property type="match status" value="1"/>
</dbReference>
<accession>A0A9X2GBN0</accession>
<dbReference type="Gene3D" id="1.10.10.10">
    <property type="entry name" value="Winged helix-like DNA-binding domain superfamily/Winged helix DNA-binding domain"/>
    <property type="match status" value="1"/>
</dbReference>
<dbReference type="GO" id="GO:0003677">
    <property type="term" value="F:DNA binding"/>
    <property type="evidence" value="ECO:0007669"/>
    <property type="project" value="UniProtKB-KW"/>
</dbReference>
<dbReference type="PROSITE" id="PS52050">
    <property type="entry name" value="WYL"/>
    <property type="match status" value="1"/>
</dbReference>